<dbReference type="Proteomes" id="UP001178461">
    <property type="component" value="Chromosome 2"/>
</dbReference>
<feature type="transmembrane region" description="Helical" evidence="2">
    <location>
        <begin position="199"/>
        <end position="232"/>
    </location>
</feature>
<evidence type="ECO:0000313" key="6">
    <source>
        <dbReference type="Proteomes" id="UP001178461"/>
    </source>
</evidence>
<feature type="region of interest" description="Disordered" evidence="1">
    <location>
        <begin position="272"/>
        <end position="300"/>
    </location>
</feature>
<feature type="signal peptide" evidence="3">
    <location>
        <begin position="1"/>
        <end position="18"/>
    </location>
</feature>
<dbReference type="EMBL" id="OX395127">
    <property type="protein sequence ID" value="CAI5765333.1"/>
    <property type="molecule type" value="Genomic_DNA"/>
</dbReference>
<keyword evidence="2" id="KW-0472">Membrane</keyword>
<keyword evidence="2" id="KW-1133">Transmembrane helix</keyword>
<evidence type="ECO:0000256" key="3">
    <source>
        <dbReference type="SAM" id="SignalP"/>
    </source>
</evidence>
<sequence>MLILIGTALFLLVCPALPDDTVADDIGSHMMGRISELLSPEECQAFYAKLIGPEENVNEELQRLSVERNPIRRRREIATTEACKATLNGWLETEGDAMYWDRLSRALQAVGRPDVSLELGKNLNQDKSLEIKKNVEGYHKTVQRLTSSLLLEENEMGGSEGVGGRLRREGSQAQLEEGDWDKLELIIERRPLPPYNRSIFQWVTPLVTGVVGGFLTSFVVVALAVYSFFWILKQESPTPTTPNWDSVPDMIFRSPSPKRGAIYYSFQQFDDLGKRGGETEDYGDDGDNEEDWEKDPTVRS</sequence>
<keyword evidence="2" id="KW-0812">Transmembrane</keyword>
<feature type="domain" description="Death" evidence="4">
    <location>
        <begin position="59"/>
        <end position="123"/>
    </location>
</feature>
<keyword evidence="3" id="KW-0732">Signal</keyword>
<evidence type="ECO:0000256" key="2">
    <source>
        <dbReference type="SAM" id="Phobius"/>
    </source>
</evidence>
<dbReference type="PROSITE" id="PS50017">
    <property type="entry name" value="DEATH_DOMAIN"/>
    <property type="match status" value="1"/>
</dbReference>
<dbReference type="AlphaFoldDB" id="A0AA35JVA3"/>
<organism evidence="5 6">
    <name type="scientific">Podarcis lilfordi</name>
    <name type="common">Lilford's wall lizard</name>
    <dbReference type="NCBI Taxonomy" id="74358"/>
    <lineage>
        <taxon>Eukaryota</taxon>
        <taxon>Metazoa</taxon>
        <taxon>Chordata</taxon>
        <taxon>Craniata</taxon>
        <taxon>Vertebrata</taxon>
        <taxon>Euteleostomi</taxon>
        <taxon>Lepidosauria</taxon>
        <taxon>Squamata</taxon>
        <taxon>Bifurcata</taxon>
        <taxon>Unidentata</taxon>
        <taxon>Episquamata</taxon>
        <taxon>Laterata</taxon>
        <taxon>Lacertibaenia</taxon>
        <taxon>Lacertidae</taxon>
        <taxon>Podarcis</taxon>
    </lineage>
</organism>
<gene>
    <name evidence="5" type="ORF">PODLI_1B028757</name>
</gene>
<proteinExistence type="predicted"/>
<evidence type="ECO:0000256" key="1">
    <source>
        <dbReference type="SAM" id="MobiDB-lite"/>
    </source>
</evidence>
<evidence type="ECO:0000313" key="5">
    <source>
        <dbReference type="EMBL" id="CAI5765333.1"/>
    </source>
</evidence>
<evidence type="ECO:0000259" key="4">
    <source>
        <dbReference type="PROSITE" id="PS50017"/>
    </source>
</evidence>
<feature type="chain" id="PRO_5041305423" evidence="3">
    <location>
        <begin position="19"/>
        <end position="300"/>
    </location>
</feature>
<name>A0AA35JVA3_9SAUR</name>
<keyword evidence="6" id="KW-1185">Reference proteome</keyword>
<dbReference type="GO" id="GO:0007165">
    <property type="term" value="P:signal transduction"/>
    <property type="evidence" value="ECO:0007669"/>
    <property type="project" value="InterPro"/>
</dbReference>
<reference evidence="5" key="1">
    <citation type="submission" date="2022-12" db="EMBL/GenBank/DDBJ databases">
        <authorList>
            <person name="Alioto T."/>
            <person name="Alioto T."/>
            <person name="Gomez Garrido J."/>
        </authorList>
    </citation>
    <scope>NUCLEOTIDE SEQUENCE</scope>
</reference>
<accession>A0AA35JVA3</accession>
<protein>
    <submittedName>
        <fullName evidence="5">And death domain 1-like</fullName>
    </submittedName>
</protein>
<dbReference type="InterPro" id="IPR000488">
    <property type="entry name" value="Death_dom"/>
</dbReference>
<feature type="compositionally biased region" description="Acidic residues" evidence="1">
    <location>
        <begin position="279"/>
        <end position="293"/>
    </location>
</feature>